<dbReference type="EMBL" id="JAINVV010000004">
    <property type="protein sequence ID" value="MBY8822789.1"/>
    <property type="molecule type" value="Genomic_DNA"/>
</dbReference>
<dbReference type="Pfam" id="PF06119">
    <property type="entry name" value="NIDO"/>
    <property type="match status" value="1"/>
</dbReference>
<dbReference type="InterPro" id="IPR001343">
    <property type="entry name" value="Hemolysn_Ca-bd"/>
</dbReference>
<dbReference type="PROSITE" id="PS00330">
    <property type="entry name" value="HEMOLYSIN_CALCIUM"/>
    <property type="match status" value="2"/>
</dbReference>
<keyword evidence="3" id="KW-1185">Reference proteome</keyword>
<reference evidence="2 3" key="1">
    <citation type="submission" date="2021-08" db="EMBL/GenBank/DDBJ databases">
        <authorList>
            <person name="Tuo L."/>
        </authorList>
    </citation>
    <scope>NUCLEOTIDE SEQUENCE [LARGE SCALE GENOMIC DNA]</scope>
    <source>
        <strain evidence="2 3">JCM 31229</strain>
    </source>
</reference>
<protein>
    <submittedName>
        <fullName evidence="2">Tandem-95 repeat protein</fullName>
    </submittedName>
</protein>
<dbReference type="Proteomes" id="UP000706039">
    <property type="component" value="Unassembled WGS sequence"/>
</dbReference>
<dbReference type="RefSeq" id="WP_222989841.1">
    <property type="nucleotide sequence ID" value="NZ_JAINVV010000004.1"/>
</dbReference>
<dbReference type="Pfam" id="PF00353">
    <property type="entry name" value="HemolysinCabind"/>
    <property type="match status" value="1"/>
</dbReference>
<dbReference type="InterPro" id="IPR024079">
    <property type="entry name" value="MetalloPept_cat_dom_sf"/>
</dbReference>
<dbReference type="PRINTS" id="PR00313">
    <property type="entry name" value="CABNDNGRPT"/>
</dbReference>
<dbReference type="Pfam" id="PF17963">
    <property type="entry name" value="Big_9"/>
    <property type="match status" value="2"/>
</dbReference>
<name>A0ABS7PNA9_9SPHN</name>
<dbReference type="Gene3D" id="2.60.40.3440">
    <property type="match status" value="1"/>
</dbReference>
<comment type="caution">
    <text evidence="2">The sequence shown here is derived from an EMBL/GenBank/DDBJ whole genome shotgun (WGS) entry which is preliminary data.</text>
</comment>
<dbReference type="InterPro" id="IPR003886">
    <property type="entry name" value="NIDO_dom"/>
</dbReference>
<gene>
    <name evidence="2" type="ORF">K7G82_10830</name>
</gene>
<evidence type="ECO:0000313" key="2">
    <source>
        <dbReference type="EMBL" id="MBY8822789.1"/>
    </source>
</evidence>
<dbReference type="InterPro" id="IPR018511">
    <property type="entry name" value="Hemolysin-typ_Ca-bd_CS"/>
</dbReference>
<evidence type="ECO:0000259" key="1">
    <source>
        <dbReference type="Pfam" id="PF06119"/>
    </source>
</evidence>
<feature type="domain" description="NIDO" evidence="1">
    <location>
        <begin position="50"/>
        <end position="219"/>
    </location>
</feature>
<dbReference type="Gene3D" id="3.40.390.10">
    <property type="entry name" value="Collagenase (Catalytic Domain)"/>
    <property type="match status" value="1"/>
</dbReference>
<dbReference type="SUPFAM" id="SSF51120">
    <property type="entry name" value="beta-Roll"/>
    <property type="match status" value="1"/>
</dbReference>
<dbReference type="Gene3D" id="2.150.10.10">
    <property type="entry name" value="Serralysin-like metalloprotease, C-terminal"/>
    <property type="match status" value="1"/>
</dbReference>
<proteinExistence type="predicted"/>
<dbReference type="InterPro" id="IPR011049">
    <property type="entry name" value="Serralysin-like_metalloprot_C"/>
</dbReference>
<evidence type="ECO:0000313" key="3">
    <source>
        <dbReference type="Proteomes" id="UP000706039"/>
    </source>
</evidence>
<dbReference type="NCBIfam" id="NF012211">
    <property type="entry name" value="tand_rpt_95"/>
    <property type="match status" value="2"/>
</dbReference>
<accession>A0ABS7PNA9</accession>
<dbReference type="Gene3D" id="2.60.40.2810">
    <property type="match status" value="1"/>
</dbReference>
<organism evidence="2 3">
    <name type="scientific">Sphingomonas colocasiae</name>
    <dbReference type="NCBI Taxonomy" id="1848973"/>
    <lineage>
        <taxon>Bacteria</taxon>
        <taxon>Pseudomonadati</taxon>
        <taxon>Pseudomonadota</taxon>
        <taxon>Alphaproteobacteria</taxon>
        <taxon>Sphingomonadales</taxon>
        <taxon>Sphingomonadaceae</taxon>
        <taxon>Sphingomonas</taxon>
    </lineage>
</organism>
<dbReference type="SUPFAM" id="SSF55486">
    <property type="entry name" value="Metalloproteases ('zincins'), catalytic domain"/>
    <property type="match status" value="1"/>
</dbReference>
<sequence length="1254" mass="129829">MGTDLISGLGGSAGFGSAALGRTDDGSGFVNIGTIFEEGLKFFGQTFTGLVVNNNGSVTFGAPRSSLTPGFVDNTGLPEIAVFFADVDTRGSAVAATPGGTSTGSNRVYYYLDTTNDRVIITWDDVGYFQNKTDKLNAFQLILSDRGGGDFDIEFRYEAINWAIGSAGAAGVARAGISAGTAAPGSFYELAFSGDQNAVLSADETAGNTGDAGRWLINIRATTLFDNWQNIVDFNDLTPSQTQAVLAGGQVAFAASGNDVVWLPDTDAYRVQGTVIWDANTKFDAGVGDDSVHGGDGRDVIFGNSGDDLLFGGDGNDVLRGGEGRDTLVGGSAIVGDGVTRVMPDNGIDVAVYEKPMESYKVEAIAGGFRVTDLGAGGRADDLYNIEYLLFNSSATPSWAELGISQGQGNPPAGTELYRLPYVYIDFDAEMTRVFRVVDVHTADGSYQSVASKAGFEPLGRFTDAQRREIVEGVQAIFDRSGLEITVVAGRSPDGEQATSVYFSGRDIFYDHDGNPATADAQYRGYYTYGQPDYYNRNRDDDVFVLMDGYKADGITPSSAGDMQQLINTVAHELGHAFGLAHVTTAGNGANVMDDVSTAAERFANDISPLDTPFPSINDSLGQNQFWLINRYVVGVNAQNVTPGGIDLKQVQPSAYDLAAQDQVSFGFTSAIASLQFALQVLGASAADSGDFDSFPLLELNAEDAGGATYNLRFAEGQVIRILGASADGGPMDLIVAFDTPEGQVTELRVGQAMPTTGTVLKYGAPGAPPETLGTIAIAVTGVESVGPPSAADDMANVNEDGSVTISVLANDAVTDSGGSLTLAEASDPAKGSVTINPDGTITYTPGANANGQDSFTYTVTDETGDPDTATVFITIVPVNDAPDAVNDSGRAVRGGTVTIAVLANDVDVDGDALSIANVGNALHGTAVANSDGTITYTPGANYVGPDSFTYTVSDGQGGTDSAIVNVAISDPRFRLVMFDGYAGGVRGAGDVFGTNGFQDIAILDGSYAVNLDGSFSRGGDIVRLPGVASAYDIRLAGSTAVFTKDDLSVAIPIGVAGLPIVFDDGARNLLFDGTALKIGGQVFSSVAAKILAPPDGTALPSGENPAAVARLLMASDGSYAIDGDAQLFGTNGGERIEIVDGSVLLDGSFGRGGDTLVFNEGATNFAAYIAGSSLVLVDDMDNDLIVIPIGTAGLRLEFDGDARILRYDLTARAVMVGDQPITASSLISAEDLVPPQGSGAGLAPLIPEALHFG</sequence>